<evidence type="ECO:0000313" key="2">
    <source>
        <dbReference type="Proteomes" id="UP001180487"/>
    </source>
</evidence>
<dbReference type="EMBL" id="JAVDXT010000002">
    <property type="protein sequence ID" value="MDR7378205.1"/>
    <property type="molecule type" value="Genomic_DNA"/>
</dbReference>
<accession>A0ABU2CA35</accession>
<protein>
    <submittedName>
        <fullName evidence="1">Uncharacterized protein</fullName>
    </submittedName>
</protein>
<gene>
    <name evidence="1" type="ORF">J2X19_002884</name>
</gene>
<keyword evidence="2" id="KW-1185">Reference proteome</keyword>
<dbReference type="RefSeq" id="WP_092754959.1">
    <property type="nucleotide sequence ID" value="NZ_JAVDXT010000002.1"/>
</dbReference>
<sequence length="79" mass="8426">MVKHKSGPSEWVTKMLALIRSGNATAAIAQIKAAPSAKDVAQLRVMLQLPNAPARHPNVDTALNEQVVALASPRLHRAP</sequence>
<name>A0ABU2CA35_9BURK</name>
<reference evidence="1 2" key="1">
    <citation type="submission" date="2023-07" db="EMBL/GenBank/DDBJ databases">
        <title>Sorghum-associated microbial communities from plants grown in Nebraska, USA.</title>
        <authorList>
            <person name="Schachtman D."/>
        </authorList>
    </citation>
    <scope>NUCLEOTIDE SEQUENCE [LARGE SCALE GENOMIC DNA]</scope>
    <source>
        <strain evidence="1 2">BE313</strain>
    </source>
</reference>
<proteinExistence type="predicted"/>
<dbReference type="Proteomes" id="UP001180487">
    <property type="component" value="Unassembled WGS sequence"/>
</dbReference>
<organism evidence="1 2">
    <name type="scientific">Rhodoferax ferrireducens</name>
    <dbReference type="NCBI Taxonomy" id="192843"/>
    <lineage>
        <taxon>Bacteria</taxon>
        <taxon>Pseudomonadati</taxon>
        <taxon>Pseudomonadota</taxon>
        <taxon>Betaproteobacteria</taxon>
        <taxon>Burkholderiales</taxon>
        <taxon>Comamonadaceae</taxon>
        <taxon>Rhodoferax</taxon>
    </lineage>
</organism>
<evidence type="ECO:0000313" key="1">
    <source>
        <dbReference type="EMBL" id="MDR7378205.1"/>
    </source>
</evidence>
<comment type="caution">
    <text evidence="1">The sequence shown here is derived from an EMBL/GenBank/DDBJ whole genome shotgun (WGS) entry which is preliminary data.</text>
</comment>